<name>A0ACC0AQW4_CATRO</name>
<sequence length="187" mass="20415">MIKLFEFKTTDLNILNGILALDLHVEAALMCLDSLKLPNCVRTPYVGSSVSVLKATKEKRGVFGSSLSGRTCVSVLLSCTRAICKCREARIPYSAAVDLEAGLGVSYVCDSLVAVYDLEEPRIVWISNYVMYGTSMLVASTPMGVSKMTEFPRSKASTNFGTSCVITQFKDHVTRILLVIGIIVLFE</sequence>
<reference evidence="2" key="1">
    <citation type="journal article" date="2023" name="Nat. Plants">
        <title>Single-cell RNA sequencing provides a high-resolution roadmap for understanding the multicellular compartmentation of specialized metabolism.</title>
        <authorList>
            <person name="Sun S."/>
            <person name="Shen X."/>
            <person name="Li Y."/>
            <person name="Li Y."/>
            <person name="Wang S."/>
            <person name="Li R."/>
            <person name="Zhang H."/>
            <person name="Shen G."/>
            <person name="Guo B."/>
            <person name="Wei J."/>
            <person name="Xu J."/>
            <person name="St-Pierre B."/>
            <person name="Chen S."/>
            <person name="Sun C."/>
        </authorList>
    </citation>
    <scope>NUCLEOTIDE SEQUENCE [LARGE SCALE GENOMIC DNA]</scope>
</reference>
<organism evidence="1 2">
    <name type="scientific">Catharanthus roseus</name>
    <name type="common">Madagascar periwinkle</name>
    <name type="synonym">Vinca rosea</name>
    <dbReference type="NCBI Taxonomy" id="4058"/>
    <lineage>
        <taxon>Eukaryota</taxon>
        <taxon>Viridiplantae</taxon>
        <taxon>Streptophyta</taxon>
        <taxon>Embryophyta</taxon>
        <taxon>Tracheophyta</taxon>
        <taxon>Spermatophyta</taxon>
        <taxon>Magnoliopsida</taxon>
        <taxon>eudicotyledons</taxon>
        <taxon>Gunneridae</taxon>
        <taxon>Pentapetalae</taxon>
        <taxon>asterids</taxon>
        <taxon>lamiids</taxon>
        <taxon>Gentianales</taxon>
        <taxon>Apocynaceae</taxon>
        <taxon>Rauvolfioideae</taxon>
        <taxon>Vinceae</taxon>
        <taxon>Catharanthinae</taxon>
        <taxon>Catharanthus</taxon>
    </lineage>
</organism>
<evidence type="ECO:0000313" key="2">
    <source>
        <dbReference type="Proteomes" id="UP001060085"/>
    </source>
</evidence>
<protein>
    <submittedName>
        <fullName evidence="1">Uncharacterized protein</fullName>
    </submittedName>
</protein>
<dbReference type="EMBL" id="CM044705">
    <property type="protein sequence ID" value="KAI5662842.1"/>
    <property type="molecule type" value="Genomic_DNA"/>
</dbReference>
<gene>
    <name evidence="1" type="ORF">M9H77_22165</name>
</gene>
<keyword evidence="2" id="KW-1185">Reference proteome</keyword>
<accession>A0ACC0AQW4</accession>
<comment type="caution">
    <text evidence="1">The sequence shown here is derived from an EMBL/GenBank/DDBJ whole genome shotgun (WGS) entry which is preliminary data.</text>
</comment>
<proteinExistence type="predicted"/>
<evidence type="ECO:0000313" key="1">
    <source>
        <dbReference type="EMBL" id="KAI5662842.1"/>
    </source>
</evidence>
<dbReference type="Proteomes" id="UP001060085">
    <property type="component" value="Linkage Group LG05"/>
</dbReference>